<protein>
    <submittedName>
        <fullName evidence="3">Helix-turn-helix transcriptional regulator</fullName>
    </submittedName>
</protein>
<dbReference type="InterPro" id="IPR001387">
    <property type="entry name" value="Cro/C1-type_HTH"/>
</dbReference>
<dbReference type="Gene3D" id="3.30.450.180">
    <property type="match status" value="1"/>
</dbReference>
<dbReference type="SUPFAM" id="SSF47413">
    <property type="entry name" value="lambda repressor-like DNA-binding domains"/>
    <property type="match status" value="1"/>
</dbReference>
<dbReference type="InterPro" id="IPR010982">
    <property type="entry name" value="Lambda_DNA-bd_dom_sf"/>
</dbReference>
<sequence>MDHGNELGEFLRARRALVPPEVAAQPTGPARRVSGLRREEVALLAGVSTDYYVRLEQGRERHPSRQVLISIARALHLDDQAVAHLLRIGFPDLHPTSAPVTRVAAELQRLLDRMAGVPAFVVGPGQDVLAANAPATAVYRGFSAFDNLLRMIFLDPVARDFYLDWDQAARTAVRNLRATAPDAVERTEQLVGALSLRSPAFAALWAEHDVGPRTTEVKRFRHPEVGELTLHFESLTVVSAPGQHLSVYSAEPGSPSEARLAALTSPTTRASAADPAR</sequence>
<dbReference type="InterPro" id="IPR041413">
    <property type="entry name" value="MLTR_LBD"/>
</dbReference>
<comment type="caution">
    <text evidence="3">The sequence shown here is derived from an EMBL/GenBank/DDBJ whole genome shotgun (WGS) entry which is preliminary data.</text>
</comment>
<proteinExistence type="predicted"/>
<gene>
    <name evidence="3" type="ORF">QRT03_09655</name>
</gene>
<accession>A0ABT7M6Z7</accession>
<dbReference type="Proteomes" id="UP001231924">
    <property type="component" value="Unassembled WGS sequence"/>
</dbReference>
<dbReference type="Pfam" id="PF17765">
    <property type="entry name" value="MLTR_LBD"/>
    <property type="match status" value="1"/>
</dbReference>
<dbReference type="SMART" id="SM00530">
    <property type="entry name" value="HTH_XRE"/>
    <property type="match status" value="1"/>
</dbReference>
<dbReference type="PANTHER" id="PTHR35010">
    <property type="entry name" value="BLL4672 PROTEIN-RELATED"/>
    <property type="match status" value="1"/>
</dbReference>
<keyword evidence="4" id="KW-1185">Reference proteome</keyword>
<dbReference type="Pfam" id="PF13560">
    <property type="entry name" value="HTH_31"/>
    <property type="match status" value="1"/>
</dbReference>
<dbReference type="CDD" id="cd00093">
    <property type="entry name" value="HTH_XRE"/>
    <property type="match status" value="1"/>
</dbReference>
<organism evidence="3 4">
    <name type="scientific">Actinomycetospora termitidis</name>
    <dbReference type="NCBI Taxonomy" id="3053470"/>
    <lineage>
        <taxon>Bacteria</taxon>
        <taxon>Bacillati</taxon>
        <taxon>Actinomycetota</taxon>
        <taxon>Actinomycetes</taxon>
        <taxon>Pseudonocardiales</taxon>
        <taxon>Pseudonocardiaceae</taxon>
        <taxon>Actinomycetospora</taxon>
    </lineage>
</organism>
<evidence type="ECO:0000313" key="4">
    <source>
        <dbReference type="Proteomes" id="UP001231924"/>
    </source>
</evidence>
<dbReference type="PROSITE" id="PS50943">
    <property type="entry name" value="HTH_CROC1"/>
    <property type="match status" value="1"/>
</dbReference>
<dbReference type="Gene3D" id="1.10.260.40">
    <property type="entry name" value="lambda repressor-like DNA-binding domains"/>
    <property type="match status" value="1"/>
</dbReference>
<reference evidence="3 4" key="1">
    <citation type="submission" date="2023-06" db="EMBL/GenBank/DDBJ databases">
        <title>Actinomycetospora Odt1-22.</title>
        <authorList>
            <person name="Supong K."/>
        </authorList>
    </citation>
    <scope>NUCLEOTIDE SEQUENCE [LARGE SCALE GENOMIC DNA]</scope>
    <source>
        <strain evidence="3 4">Odt1-22</strain>
    </source>
</reference>
<feature type="domain" description="HTH cro/C1-type" evidence="2">
    <location>
        <begin position="35"/>
        <end position="82"/>
    </location>
</feature>
<evidence type="ECO:0000259" key="2">
    <source>
        <dbReference type="PROSITE" id="PS50943"/>
    </source>
</evidence>
<name>A0ABT7M6Z7_9PSEU</name>
<feature type="region of interest" description="Disordered" evidence="1">
    <location>
        <begin position="248"/>
        <end position="277"/>
    </location>
</feature>
<dbReference type="PANTHER" id="PTHR35010:SF2">
    <property type="entry name" value="BLL4672 PROTEIN"/>
    <property type="match status" value="1"/>
</dbReference>
<evidence type="ECO:0000313" key="3">
    <source>
        <dbReference type="EMBL" id="MDL5156221.1"/>
    </source>
</evidence>
<dbReference type="RefSeq" id="WP_286052476.1">
    <property type="nucleotide sequence ID" value="NZ_JASVWF010000002.1"/>
</dbReference>
<dbReference type="EMBL" id="JASVWF010000002">
    <property type="protein sequence ID" value="MDL5156221.1"/>
    <property type="molecule type" value="Genomic_DNA"/>
</dbReference>
<evidence type="ECO:0000256" key="1">
    <source>
        <dbReference type="SAM" id="MobiDB-lite"/>
    </source>
</evidence>